<dbReference type="OrthoDB" id="5363652at2"/>
<feature type="region of interest" description="Disordered" evidence="1">
    <location>
        <begin position="1"/>
        <end position="25"/>
    </location>
</feature>
<name>A0A367WP35_9PROT</name>
<protein>
    <submittedName>
        <fullName evidence="2">Uncharacterized protein</fullName>
    </submittedName>
</protein>
<comment type="caution">
    <text evidence="2">The sequence shown here is derived from an EMBL/GenBank/DDBJ whole genome shotgun (WGS) entry which is preliminary data.</text>
</comment>
<evidence type="ECO:0000313" key="2">
    <source>
        <dbReference type="EMBL" id="RCK43235.1"/>
    </source>
</evidence>
<reference evidence="2 3" key="1">
    <citation type="submission" date="2014-07" db="EMBL/GenBank/DDBJ databases">
        <title>Draft genome sequence of Thalassospira profundimaris PR54-5.</title>
        <authorList>
            <person name="Lai Q."/>
            <person name="Shao Z."/>
        </authorList>
    </citation>
    <scope>NUCLEOTIDE SEQUENCE [LARGE SCALE GENOMIC DNA]</scope>
    <source>
        <strain evidence="2 3">PR54-5</strain>
    </source>
</reference>
<dbReference type="AlphaFoldDB" id="A0A367WP35"/>
<dbReference type="Proteomes" id="UP000252255">
    <property type="component" value="Unassembled WGS sequence"/>
</dbReference>
<dbReference type="RefSeq" id="WP_114099704.1">
    <property type="nucleotide sequence ID" value="NZ_JPWI01000015.1"/>
</dbReference>
<evidence type="ECO:0000256" key="1">
    <source>
        <dbReference type="SAM" id="MobiDB-lite"/>
    </source>
</evidence>
<accession>A0A367WP35</accession>
<sequence length="93" mass="10226">MARPVGKRYDHPSGADHPPVTPSRIRRLGREAQVQPIKLKSAGIPAAQPKKLKAILECLDYLLDQRGAPVNVTQKVGAVIVKYKEMQPIEAGY</sequence>
<gene>
    <name evidence="2" type="ORF">TH30_19660</name>
</gene>
<organism evidence="2 3">
    <name type="scientific">Thalassospira profundimaris</name>
    <dbReference type="NCBI Taxonomy" id="502049"/>
    <lineage>
        <taxon>Bacteria</taxon>
        <taxon>Pseudomonadati</taxon>
        <taxon>Pseudomonadota</taxon>
        <taxon>Alphaproteobacteria</taxon>
        <taxon>Rhodospirillales</taxon>
        <taxon>Thalassospiraceae</taxon>
        <taxon>Thalassospira</taxon>
    </lineage>
</organism>
<dbReference type="EMBL" id="JPWI01000015">
    <property type="protein sequence ID" value="RCK43235.1"/>
    <property type="molecule type" value="Genomic_DNA"/>
</dbReference>
<evidence type="ECO:0000313" key="3">
    <source>
        <dbReference type="Proteomes" id="UP000252255"/>
    </source>
</evidence>
<proteinExistence type="predicted"/>